<organism evidence="13 14">
    <name type="scientific">Hypsibius exemplaris</name>
    <name type="common">Freshwater tardigrade</name>
    <dbReference type="NCBI Taxonomy" id="2072580"/>
    <lineage>
        <taxon>Eukaryota</taxon>
        <taxon>Metazoa</taxon>
        <taxon>Ecdysozoa</taxon>
        <taxon>Tardigrada</taxon>
        <taxon>Eutardigrada</taxon>
        <taxon>Parachela</taxon>
        <taxon>Hypsibioidea</taxon>
        <taxon>Hypsibiidae</taxon>
        <taxon>Hypsibius</taxon>
    </lineage>
</organism>
<dbReference type="InterPro" id="IPR040255">
    <property type="entry name" value="Non-specific_endonuclease"/>
</dbReference>
<gene>
    <name evidence="13" type="ORF">BV898_01428</name>
</gene>
<feature type="active site" description="Proton acceptor" evidence="8">
    <location>
        <position position="174"/>
    </location>
</feature>
<keyword evidence="14" id="KW-1185">Reference proteome</keyword>
<sequence length="329" mass="36492">MATRKATAAIIATATCTGVGGFFFGLSFKDRDRFLVHAQLKDVLQPSSLAPPANSTAAVFDAGALREKNSMISPSSPSPSPTAVATVGPHRVSEIMAYGFPTTDYVRSRSDYVLAYDRKNRNALWVAEHLTAERLLDRTKVSRKLSAFQEDQSVHPYFRSTNEDYRASGFDRGHLAAAANHWVSQDSLDETFFLSNISPQVGVGFNRDAWNTLEKYSRDKAKSNRSVFVMTGPLYLPSLEQDGKHYVKYQVIGPNSVAVPTHFFKALLCQSATGEFHMECFVMPNKPIGSTIRVTDFYVPRDMIERAAGFLLFEGLPRSALKTMNGRKV</sequence>
<dbReference type="GO" id="GO:0005743">
    <property type="term" value="C:mitochondrial inner membrane"/>
    <property type="evidence" value="ECO:0007669"/>
    <property type="project" value="TreeGrafter"/>
</dbReference>
<dbReference type="InterPro" id="IPR018524">
    <property type="entry name" value="DNA/RNA_endonuclease_AS"/>
</dbReference>
<feature type="binding site" evidence="9">
    <location>
        <position position="206"/>
    </location>
    <ligand>
        <name>Mg(2+)</name>
        <dbReference type="ChEBI" id="CHEBI:18420"/>
        <note>catalytic</note>
    </ligand>
</feature>
<dbReference type="InterPro" id="IPR044929">
    <property type="entry name" value="DNA/RNA_non-sp_Endonuclease_sf"/>
</dbReference>
<dbReference type="Proteomes" id="UP000192578">
    <property type="component" value="Unassembled WGS sequence"/>
</dbReference>
<evidence type="ECO:0000256" key="8">
    <source>
        <dbReference type="PIRSR" id="PIRSR640255-1"/>
    </source>
</evidence>
<keyword evidence="6 10" id="KW-0378">Hydrolase</keyword>
<proteinExistence type="inferred from homology"/>
<dbReference type="GO" id="GO:0004521">
    <property type="term" value="F:RNA endonuclease activity"/>
    <property type="evidence" value="ECO:0007669"/>
    <property type="project" value="TreeGrafter"/>
</dbReference>
<comment type="similarity">
    <text evidence="2 10">Belongs to the DNA/RNA non-specific endonuclease family.</text>
</comment>
<keyword evidence="4 9" id="KW-0479">Metal-binding</keyword>
<dbReference type="SMART" id="SM00892">
    <property type="entry name" value="Endonuclease_NS"/>
    <property type="match status" value="1"/>
</dbReference>
<evidence type="ECO:0000256" key="7">
    <source>
        <dbReference type="ARBA" id="ARBA00022842"/>
    </source>
</evidence>
<dbReference type="CDD" id="cd00091">
    <property type="entry name" value="NUC"/>
    <property type="match status" value="1"/>
</dbReference>
<feature type="domain" description="DNA/RNA non-specific endonuclease/pyrophosphatase/phosphodiesterase" evidence="12">
    <location>
        <begin position="108"/>
        <end position="319"/>
    </location>
</feature>
<evidence type="ECO:0000256" key="9">
    <source>
        <dbReference type="PIRSR" id="PIRSR640255-2"/>
    </source>
</evidence>
<dbReference type="Pfam" id="PF01223">
    <property type="entry name" value="Endonuclease_NS"/>
    <property type="match status" value="1"/>
</dbReference>
<protein>
    <recommendedName>
        <fullName evidence="10">Endonuclease</fullName>
        <ecNumber evidence="10">3.1.30.-</ecNumber>
    </recommendedName>
</protein>
<evidence type="ECO:0000256" key="2">
    <source>
        <dbReference type="ARBA" id="ARBA00010052"/>
    </source>
</evidence>
<dbReference type="PANTHER" id="PTHR13966">
    <property type="entry name" value="ENDONUCLEASE RELATED"/>
    <property type="match status" value="1"/>
</dbReference>
<reference evidence="14" key="1">
    <citation type="submission" date="2017-01" db="EMBL/GenBank/DDBJ databases">
        <title>Comparative genomics of anhydrobiosis in the tardigrade Hypsibius dujardini.</title>
        <authorList>
            <person name="Yoshida Y."/>
            <person name="Koutsovoulos G."/>
            <person name="Laetsch D."/>
            <person name="Stevens L."/>
            <person name="Kumar S."/>
            <person name="Horikawa D."/>
            <person name="Ishino K."/>
            <person name="Komine S."/>
            <person name="Tomita M."/>
            <person name="Blaxter M."/>
            <person name="Arakawa K."/>
        </authorList>
    </citation>
    <scope>NUCLEOTIDE SEQUENCE [LARGE SCALE GENOMIC DNA]</scope>
    <source>
        <strain evidence="14">Z151</strain>
    </source>
</reference>
<evidence type="ECO:0000259" key="11">
    <source>
        <dbReference type="SMART" id="SM00477"/>
    </source>
</evidence>
<dbReference type="OrthoDB" id="5418055at2759"/>
<dbReference type="PANTHER" id="PTHR13966:SF5">
    <property type="entry name" value="ENDONUCLEASE G, MITOCHONDRIAL"/>
    <property type="match status" value="1"/>
</dbReference>
<dbReference type="GO" id="GO:0000014">
    <property type="term" value="F:single-stranded DNA endodeoxyribonuclease activity"/>
    <property type="evidence" value="ECO:0007669"/>
    <property type="project" value="TreeGrafter"/>
</dbReference>
<comment type="caution">
    <text evidence="13">The sequence shown here is derived from an EMBL/GenBank/DDBJ whole genome shotgun (WGS) entry which is preliminary data.</text>
</comment>
<evidence type="ECO:0000259" key="12">
    <source>
        <dbReference type="SMART" id="SM00892"/>
    </source>
</evidence>
<feature type="domain" description="ENPP1-3/EXOG-like endonuclease/phosphodiesterase" evidence="11">
    <location>
        <begin position="109"/>
        <end position="319"/>
    </location>
</feature>
<dbReference type="SMART" id="SM00477">
    <property type="entry name" value="NUC"/>
    <property type="match status" value="1"/>
</dbReference>
<evidence type="ECO:0000256" key="4">
    <source>
        <dbReference type="ARBA" id="ARBA00022723"/>
    </source>
</evidence>
<dbReference type="GO" id="GO:0005634">
    <property type="term" value="C:nucleus"/>
    <property type="evidence" value="ECO:0007669"/>
    <property type="project" value="TreeGrafter"/>
</dbReference>
<dbReference type="Gene3D" id="3.40.570.10">
    <property type="entry name" value="Extracellular Endonuclease, subunit A"/>
    <property type="match status" value="1"/>
</dbReference>
<accession>A0A1W0XBN8</accession>
<dbReference type="SUPFAM" id="SSF54060">
    <property type="entry name" value="His-Me finger endonucleases"/>
    <property type="match status" value="1"/>
</dbReference>
<evidence type="ECO:0000313" key="14">
    <source>
        <dbReference type="Proteomes" id="UP000192578"/>
    </source>
</evidence>
<evidence type="ECO:0000256" key="5">
    <source>
        <dbReference type="ARBA" id="ARBA00022759"/>
    </source>
</evidence>
<dbReference type="EMBL" id="MTYJ01000005">
    <property type="protein sequence ID" value="OQV24840.1"/>
    <property type="molecule type" value="Genomic_DNA"/>
</dbReference>
<dbReference type="AlphaFoldDB" id="A0A1W0XBN8"/>
<keyword evidence="7" id="KW-0460">Magnesium</keyword>
<evidence type="ECO:0000256" key="6">
    <source>
        <dbReference type="ARBA" id="ARBA00022801"/>
    </source>
</evidence>
<dbReference type="InterPro" id="IPR044925">
    <property type="entry name" value="His-Me_finger_sf"/>
</dbReference>
<dbReference type="PROSITE" id="PS01070">
    <property type="entry name" value="NUCLEASE_NON_SPEC"/>
    <property type="match status" value="1"/>
</dbReference>
<keyword evidence="3 10" id="KW-0540">Nuclease</keyword>
<keyword evidence="5 10" id="KW-0255">Endonuclease</keyword>
<evidence type="ECO:0000256" key="10">
    <source>
        <dbReference type="RuleBase" id="RU366055"/>
    </source>
</evidence>
<evidence type="ECO:0000256" key="1">
    <source>
        <dbReference type="ARBA" id="ARBA00001946"/>
    </source>
</evidence>
<dbReference type="GO" id="GO:0046872">
    <property type="term" value="F:metal ion binding"/>
    <property type="evidence" value="ECO:0007669"/>
    <property type="project" value="UniProtKB-KW"/>
</dbReference>
<dbReference type="EC" id="3.1.30.-" evidence="10"/>
<evidence type="ECO:0000313" key="13">
    <source>
        <dbReference type="EMBL" id="OQV24840.1"/>
    </source>
</evidence>
<dbReference type="InterPro" id="IPR001604">
    <property type="entry name" value="Endo_G_ENPP1-like_dom"/>
</dbReference>
<dbReference type="GO" id="GO:0006309">
    <property type="term" value="P:apoptotic DNA fragmentation"/>
    <property type="evidence" value="ECO:0007669"/>
    <property type="project" value="TreeGrafter"/>
</dbReference>
<dbReference type="InterPro" id="IPR020821">
    <property type="entry name" value="ENPP1-3/EXOG-like_nuc-like"/>
</dbReference>
<dbReference type="GO" id="GO:0003676">
    <property type="term" value="F:nucleic acid binding"/>
    <property type="evidence" value="ECO:0007669"/>
    <property type="project" value="InterPro"/>
</dbReference>
<comment type="cofactor">
    <cofactor evidence="1 10">
        <name>Mg(2+)</name>
        <dbReference type="ChEBI" id="CHEBI:18420"/>
    </cofactor>
</comment>
<name>A0A1W0XBN8_HYPEX</name>
<evidence type="ECO:0000256" key="3">
    <source>
        <dbReference type="ARBA" id="ARBA00022722"/>
    </source>
</evidence>